<accession>A0A4R2IMF2</accession>
<sequence length="38" mass="4166">MGEAAFVAATERTHEFVRDGLPLRAEIVVVGLRAKKAR</sequence>
<dbReference type="Proteomes" id="UP000295680">
    <property type="component" value="Unassembled WGS sequence"/>
</dbReference>
<keyword evidence="2" id="KW-1185">Reference proteome</keyword>
<dbReference type="EMBL" id="SLWS01000020">
    <property type="protein sequence ID" value="TCO45917.1"/>
    <property type="molecule type" value="Genomic_DNA"/>
</dbReference>
<organism evidence="1 2">
    <name type="scientific">Actinocrispum wychmicini</name>
    <dbReference type="NCBI Taxonomy" id="1213861"/>
    <lineage>
        <taxon>Bacteria</taxon>
        <taxon>Bacillati</taxon>
        <taxon>Actinomycetota</taxon>
        <taxon>Actinomycetes</taxon>
        <taxon>Pseudonocardiales</taxon>
        <taxon>Pseudonocardiaceae</taxon>
        <taxon>Actinocrispum</taxon>
    </lineage>
</organism>
<proteinExistence type="predicted"/>
<evidence type="ECO:0000313" key="1">
    <source>
        <dbReference type="EMBL" id="TCO45917.1"/>
    </source>
</evidence>
<gene>
    <name evidence="1" type="ORF">EV192_120103</name>
</gene>
<protein>
    <submittedName>
        <fullName evidence="1">Uncharacterized protein</fullName>
    </submittedName>
</protein>
<evidence type="ECO:0000313" key="2">
    <source>
        <dbReference type="Proteomes" id="UP000295680"/>
    </source>
</evidence>
<reference evidence="1 2" key="1">
    <citation type="submission" date="2019-03" db="EMBL/GenBank/DDBJ databases">
        <title>Genomic Encyclopedia of Type Strains, Phase IV (KMG-IV): sequencing the most valuable type-strain genomes for metagenomic binning, comparative biology and taxonomic classification.</title>
        <authorList>
            <person name="Goeker M."/>
        </authorList>
    </citation>
    <scope>NUCLEOTIDE SEQUENCE [LARGE SCALE GENOMIC DNA]</scope>
    <source>
        <strain evidence="1 2">DSM 45934</strain>
    </source>
</reference>
<dbReference type="AlphaFoldDB" id="A0A4R2IMF2"/>
<name>A0A4R2IMF2_9PSEU</name>
<comment type="caution">
    <text evidence="1">The sequence shown here is derived from an EMBL/GenBank/DDBJ whole genome shotgun (WGS) entry which is preliminary data.</text>
</comment>